<proteinExistence type="predicted"/>
<accession>A0ACC3AYP3</accession>
<name>A0ACC3AYP3_9EURO</name>
<comment type="caution">
    <text evidence="1">The sequence shown here is derived from an EMBL/GenBank/DDBJ whole genome shotgun (WGS) entry which is preliminary data.</text>
</comment>
<keyword evidence="2" id="KW-1185">Reference proteome</keyword>
<organism evidence="1 2">
    <name type="scientific">Aspergillus melleus</name>
    <dbReference type="NCBI Taxonomy" id="138277"/>
    <lineage>
        <taxon>Eukaryota</taxon>
        <taxon>Fungi</taxon>
        <taxon>Dikarya</taxon>
        <taxon>Ascomycota</taxon>
        <taxon>Pezizomycotina</taxon>
        <taxon>Eurotiomycetes</taxon>
        <taxon>Eurotiomycetidae</taxon>
        <taxon>Eurotiales</taxon>
        <taxon>Aspergillaceae</taxon>
        <taxon>Aspergillus</taxon>
        <taxon>Aspergillus subgen. Circumdati</taxon>
    </lineage>
</organism>
<sequence length="812" mass="91619">MPPPNRSQSSPNLRLPSSQGLDTRLPLQQSSMATPEPFAHNASASVRRFKSRRPRPTIASIADLFVGSLVLAGYCHEHSPRGRGLSTIATKTSGEHRGGQQQRRSVNTRQALRQRLEYLELPGRHLGIVPGSKPYRMFGSGAAQRVRDDENEPTPLSKGNPETPSATHGKESNRRPDEGENRQERVSEDSQPRPPISSVRFGDSEHGADSDPIPEDQAGERSAKETSEPVSYRYKGRESPRVSLLGSTNKLFAEAFGKSLDCDSAVKAVIDDRWLEPRPLGADGRQDATDILAVQKLLDALWDETKSTHYIFRLYRDLPHPGVAHLSKRSRGTLLRRFANPPNRRWVDARRYLALVEDMVASKLPMSRSLWSSAIHLAGRASGTVIKADLVRSIGIWQQMEHLGGIRGDGVVFTILFDIAIKAGQFTVADRLVEEMTRRKISFGRTGKVSKIYYHGLLQDPEGIHRTFDEFVSSGEIVDTAVLNCLLVSFLRAGEAETAEELYSRMIHGQKTEKHRNTYGPGYTSELIDYRDKAKRLNQVLQLASPLKDRLPEHHRALQQAFPMVPDTRTFHILLSHYAYKTGNLESFMSTLKDMEMAYTIPPRGMIYLLLFDGFAHNGRKRKGWTSERLQETWRAYLAVLYESRARYAERFHKPGTLIWQNPLESGSPGNSRTLTRPASGLYTPLPLGRTETGDAAEDNIKTTVPEENEPKAKHERTETGEEVDADELLDRNDHSEPDHLAVLERQIENGVFLGRRMIIIILRAFGTCCGPKAVMEVWLRMEKLWQPQKRKALDVQAVREELDYQINRRPN</sequence>
<protein>
    <submittedName>
        <fullName evidence="1">Uncharacterized protein</fullName>
    </submittedName>
</protein>
<gene>
    <name evidence="1" type="ORF">N8T08_006973</name>
</gene>
<dbReference type="Proteomes" id="UP001177260">
    <property type="component" value="Unassembled WGS sequence"/>
</dbReference>
<evidence type="ECO:0000313" key="2">
    <source>
        <dbReference type="Proteomes" id="UP001177260"/>
    </source>
</evidence>
<reference evidence="1 2" key="1">
    <citation type="journal article" date="2023" name="ACS Omega">
        <title>Identification of the Neoaspergillic Acid Biosynthesis Gene Cluster by Establishing an In Vitro CRISPR-Ribonucleoprotein Genetic System in Aspergillus melleus.</title>
        <authorList>
            <person name="Yuan B."/>
            <person name="Grau M.F."/>
            <person name="Murata R.M."/>
            <person name="Torok T."/>
            <person name="Venkateswaran K."/>
            <person name="Stajich J.E."/>
            <person name="Wang C.C.C."/>
        </authorList>
    </citation>
    <scope>NUCLEOTIDE SEQUENCE [LARGE SCALE GENOMIC DNA]</scope>
    <source>
        <strain evidence="1 2">IMV 1140</strain>
    </source>
</reference>
<evidence type="ECO:0000313" key="1">
    <source>
        <dbReference type="EMBL" id="KAK1143089.1"/>
    </source>
</evidence>
<dbReference type="EMBL" id="JAOPJF010000043">
    <property type="protein sequence ID" value="KAK1143089.1"/>
    <property type="molecule type" value="Genomic_DNA"/>
</dbReference>